<keyword evidence="3" id="KW-1185">Reference proteome</keyword>
<dbReference type="InterPro" id="IPR000089">
    <property type="entry name" value="Biotin_lipoyl"/>
</dbReference>
<dbReference type="EMBL" id="LFCV01000022">
    <property type="protein sequence ID" value="KMJ46379.1"/>
    <property type="molecule type" value="Genomic_DNA"/>
</dbReference>
<dbReference type="STRING" id="880157.AB204_04025"/>
<dbReference type="Proteomes" id="UP000036277">
    <property type="component" value="Unassembled WGS sequence"/>
</dbReference>
<dbReference type="AlphaFoldDB" id="A0A0J5FW01"/>
<evidence type="ECO:0000313" key="3">
    <source>
        <dbReference type="Proteomes" id="UP000036277"/>
    </source>
</evidence>
<dbReference type="Gene3D" id="2.40.50.100">
    <property type="match status" value="1"/>
</dbReference>
<comment type="caution">
    <text evidence="2">The sequence shown here is derived from an EMBL/GenBank/DDBJ whole genome shotgun (WGS) entry which is preliminary data.</text>
</comment>
<evidence type="ECO:0000313" key="2">
    <source>
        <dbReference type="EMBL" id="KMJ46379.1"/>
    </source>
</evidence>
<proteinExistence type="predicted"/>
<dbReference type="SUPFAM" id="SSF51230">
    <property type="entry name" value="Single hybrid motif"/>
    <property type="match status" value="1"/>
</dbReference>
<gene>
    <name evidence="2" type="ORF">AB204_04025</name>
</gene>
<feature type="domain" description="Lipoyl-binding" evidence="1">
    <location>
        <begin position="25"/>
        <end position="81"/>
    </location>
</feature>
<dbReference type="CDD" id="cd06850">
    <property type="entry name" value="biotinyl_domain"/>
    <property type="match status" value="1"/>
</dbReference>
<protein>
    <recommendedName>
        <fullName evidence="1">Lipoyl-binding domain-containing protein</fullName>
    </recommendedName>
</protein>
<dbReference type="PATRIC" id="fig|880157.4.peg.839"/>
<reference evidence="2 3" key="1">
    <citation type="submission" date="2015-06" db="EMBL/GenBank/DDBJ databases">
        <title>Draft Whole-Genome Sequence of the Entomopathogenic Bacterium Xenorhabdus khoisanae.</title>
        <authorList>
            <person name="Naidoo S."/>
            <person name="Featherston J."/>
            <person name="Gray V.M."/>
        </authorList>
    </citation>
    <scope>NUCLEOTIDE SEQUENCE [LARGE SCALE GENOMIC DNA]</scope>
    <source>
        <strain evidence="2 3">MCB</strain>
    </source>
</reference>
<sequence length="89" mass="9854">MRSMSSSRTHDFDINEICAPFHSIVSEILVNPGDILEADQPVLRLESMKVISTYFSPSYCRVAEVFAVEGQAVVAGFLLVRFVPLSMTS</sequence>
<dbReference type="InterPro" id="IPR011053">
    <property type="entry name" value="Single_hybrid_motif"/>
</dbReference>
<accession>A0A0J5FW01</accession>
<dbReference type="Pfam" id="PF00364">
    <property type="entry name" value="Biotin_lipoyl"/>
    <property type="match status" value="1"/>
</dbReference>
<name>A0A0J5FW01_9GAMM</name>
<evidence type="ECO:0000259" key="1">
    <source>
        <dbReference type="Pfam" id="PF00364"/>
    </source>
</evidence>
<organism evidence="2 3">
    <name type="scientific">Xenorhabdus khoisanae</name>
    <dbReference type="NCBI Taxonomy" id="880157"/>
    <lineage>
        <taxon>Bacteria</taxon>
        <taxon>Pseudomonadati</taxon>
        <taxon>Pseudomonadota</taxon>
        <taxon>Gammaproteobacteria</taxon>
        <taxon>Enterobacterales</taxon>
        <taxon>Morganellaceae</taxon>
        <taxon>Xenorhabdus</taxon>
    </lineage>
</organism>